<name>A0A499UIQ5_9ACTN</name>
<accession>A0A499UIQ5</accession>
<evidence type="ECO:0000313" key="2">
    <source>
        <dbReference type="EMBL" id="BBJ39448.1"/>
    </source>
</evidence>
<feature type="region of interest" description="Disordered" evidence="1">
    <location>
        <begin position="1"/>
        <end position="79"/>
    </location>
</feature>
<evidence type="ECO:0000313" key="3">
    <source>
        <dbReference type="Proteomes" id="UP000463951"/>
    </source>
</evidence>
<evidence type="ECO:0000256" key="1">
    <source>
        <dbReference type="SAM" id="MobiDB-lite"/>
    </source>
</evidence>
<dbReference type="Proteomes" id="UP000463951">
    <property type="component" value="Chromosome"/>
</dbReference>
<reference evidence="2 3" key="1">
    <citation type="journal article" date="2020" name="Int. J. Syst. Evol. Microbiol.">
        <title>Reclassification of Streptomyces castelarensis and Streptomyces sporoclivatus as later heterotypic synonyms of Streptomyces antimycoticus.</title>
        <authorList>
            <person name="Komaki H."/>
            <person name="Tamura T."/>
        </authorList>
    </citation>
    <scope>NUCLEOTIDE SEQUENCE [LARGE SCALE GENOMIC DNA]</scope>
    <source>
        <strain evidence="2 3">NBRC 100767</strain>
    </source>
</reference>
<gene>
    <name evidence="2" type="ORF">SSPO_021660</name>
</gene>
<feature type="compositionally biased region" description="Basic and acidic residues" evidence="1">
    <location>
        <begin position="1"/>
        <end position="11"/>
    </location>
</feature>
<dbReference type="AlphaFoldDB" id="A0A499UIQ5"/>
<dbReference type="EMBL" id="AP019620">
    <property type="protein sequence ID" value="BBJ39448.1"/>
    <property type="molecule type" value="Genomic_DNA"/>
</dbReference>
<protein>
    <submittedName>
        <fullName evidence="2">Uncharacterized protein</fullName>
    </submittedName>
</protein>
<proteinExistence type="predicted"/>
<sequence>MRSCVRADRFPSARPLKTNDTAARETPARSATSRAVGRFTAASPSGQKAVRPGTLTRPDGQDNGLQCASCRPGGPTHQRVRHRLSWSRQISHTSVCLAEGANQLRGAPGGTPPGAA</sequence>
<organism evidence="2 3">
    <name type="scientific">Streptomyces antimycoticus</name>
    <dbReference type="NCBI Taxonomy" id="68175"/>
    <lineage>
        <taxon>Bacteria</taxon>
        <taxon>Bacillati</taxon>
        <taxon>Actinomycetota</taxon>
        <taxon>Actinomycetes</taxon>
        <taxon>Kitasatosporales</taxon>
        <taxon>Streptomycetaceae</taxon>
        <taxon>Streptomyces</taxon>
        <taxon>Streptomyces violaceusniger group</taxon>
    </lineage>
</organism>